<feature type="domain" description="CENP-V/GFA" evidence="6">
    <location>
        <begin position="336"/>
        <end position="396"/>
    </location>
</feature>
<feature type="region of interest" description="Disordered" evidence="4">
    <location>
        <begin position="313"/>
        <end position="345"/>
    </location>
</feature>
<feature type="region of interest" description="Disordered" evidence="4">
    <location>
        <begin position="408"/>
        <end position="480"/>
    </location>
</feature>
<evidence type="ECO:0000313" key="8">
    <source>
        <dbReference type="Proteomes" id="UP000016922"/>
    </source>
</evidence>
<feature type="region of interest" description="Disordered" evidence="4">
    <location>
        <begin position="573"/>
        <end position="617"/>
    </location>
</feature>
<feature type="compositionally biased region" description="Low complexity" evidence="4">
    <location>
        <begin position="587"/>
        <end position="599"/>
    </location>
</feature>
<dbReference type="HOGENOM" id="CLU_442821_0_0_1"/>
<dbReference type="InterPro" id="IPR010721">
    <property type="entry name" value="UstE-like"/>
</dbReference>
<dbReference type="PROSITE" id="PS50244">
    <property type="entry name" value="S5A_REDUCTASE"/>
    <property type="match status" value="1"/>
</dbReference>
<dbReference type="Pfam" id="PF06966">
    <property type="entry name" value="DUF1295"/>
    <property type="match status" value="1"/>
</dbReference>
<comment type="similarity">
    <text evidence="1">Belongs to the Gfa family.</text>
</comment>
<proteinExistence type="inferred from homology"/>
<evidence type="ECO:0000256" key="3">
    <source>
        <dbReference type="ARBA" id="ARBA00022833"/>
    </source>
</evidence>
<dbReference type="OrthoDB" id="67965at2759"/>
<keyword evidence="5" id="KW-0472">Membrane</keyword>
<dbReference type="InterPro" id="IPR006913">
    <property type="entry name" value="CENP-V/GFA"/>
</dbReference>
<keyword evidence="5" id="KW-1133">Transmembrane helix</keyword>
<dbReference type="PANTHER" id="PTHR32251:SF15">
    <property type="entry name" value="3-OXO-5-ALPHA-STEROID 4-DEHYDROGENASE (DUF1295)"/>
    <property type="match status" value="1"/>
</dbReference>
<name>S3E2H2_GLAL2</name>
<dbReference type="KEGG" id="glz:GLAREA_07797"/>
<evidence type="ECO:0000259" key="6">
    <source>
        <dbReference type="Pfam" id="PF04828"/>
    </source>
</evidence>
<evidence type="ECO:0000256" key="1">
    <source>
        <dbReference type="ARBA" id="ARBA00005495"/>
    </source>
</evidence>
<feature type="transmembrane region" description="Helical" evidence="5">
    <location>
        <begin position="12"/>
        <end position="30"/>
    </location>
</feature>
<dbReference type="GO" id="GO:0016846">
    <property type="term" value="F:carbon-sulfur lyase activity"/>
    <property type="evidence" value="ECO:0007669"/>
    <property type="project" value="InterPro"/>
</dbReference>
<dbReference type="GO" id="GO:0016020">
    <property type="term" value="C:membrane"/>
    <property type="evidence" value="ECO:0007669"/>
    <property type="project" value="TreeGrafter"/>
</dbReference>
<sequence length="617" mass="69301">MALHVLDNYYLAITLLITVGYQLFFFAIAFSLKFDKLTDFAGGTNFVVLAIITLSFSSVDHELNARQIVASLFIMVWGARLSGFLLFRIIKTGKDDRFDDKRDKFFPFLGFWVFQMIWVWTVSLPVTIINSPNVTQFPQPAFGTGRDIAGVILYGIGIIMESFSDIQKYIFKSKKSDKSAICDKGFFSWSRHPNYFGEIIIQFGIFMICVSPAADGVVTGGAYNALYASILGAFLLTILLLFISGLNLQERPGAKKRYEKDNHWEEYSRYLKQTSILIPFPPQLYEKMPTILKRTIFLEFPMYVFDPAKHSSGAKGQGGAEEGTHAGSASRQNSQGNRQSGDQRPTASGHLLNCYFCKTCGTRLIHSTPGKDIVSVKGGCIEGLDWQSARHIWCKRAMVPIPEGVEKFDEEPTDEAPQKDAPLGSGEDVSFMRGSGGSPDDDAKRTEKRKAKGKEKERIGVEQRPASRERHIQSAARNLTSGETENAAFLASRRMESLRGLRASTELDVAASGLDVKGSDLTSSKERERKRSRRRENERELEKERMARWEKSVREELDKIELERRIESQQRELDELRALQAQKQPSERSMSGPSGSSEAESSRRRPLNVGSSSRRPG</sequence>
<dbReference type="GO" id="GO:0046872">
    <property type="term" value="F:metal ion binding"/>
    <property type="evidence" value="ECO:0007669"/>
    <property type="project" value="UniProtKB-KW"/>
</dbReference>
<feature type="compositionally biased region" description="Polar residues" evidence="4">
    <location>
        <begin position="327"/>
        <end position="345"/>
    </location>
</feature>
<feature type="transmembrane region" description="Helical" evidence="5">
    <location>
        <begin position="37"/>
        <end position="56"/>
    </location>
</feature>
<dbReference type="GeneID" id="19466849"/>
<keyword evidence="8" id="KW-1185">Reference proteome</keyword>
<evidence type="ECO:0000256" key="4">
    <source>
        <dbReference type="SAM" id="MobiDB-lite"/>
    </source>
</evidence>
<evidence type="ECO:0000256" key="2">
    <source>
        <dbReference type="ARBA" id="ARBA00022723"/>
    </source>
</evidence>
<keyword evidence="3" id="KW-0862">Zinc</keyword>
<gene>
    <name evidence="7" type="ORF">GLAREA_07797</name>
</gene>
<feature type="transmembrane region" description="Helical" evidence="5">
    <location>
        <begin position="68"/>
        <end position="87"/>
    </location>
</feature>
<feature type="transmembrane region" description="Helical" evidence="5">
    <location>
        <begin position="148"/>
        <end position="166"/>
    </location>
</feature>
<dbReference type="EMBL" id="KE145359">
    <property type="protein sequence ID" value="EPE32663.1"/>
    <property type="molecule type" value="Genomic_DNA"/>
</dbReference>
<dbReference type="Gene3D" id="1.20.120.1630">
    <property type="match status" value="1"/>
</dbReference>
<feature type="transmembrane region" description="Helical" evidence="5">
    <location>
        <begin position="108"/>
        <end position="128"/>
    </location>
</feature>
<keyword evidence="2" id="KW-0479">Metal-binding</keyword>
<evidence type="ECO:0000313" key="7">
    <source>
        <dbReference type="EMBL" id="EPE32663.1"/>
    </source>
</evidence>
<dbReference type="PANTHER" id="PTHR32251">
    <property type="entry name" value="3-OXO-5-ALPHA-STEROID 4-DEHYDROGENASE"/>
    <property type="match status" value="1"/>
</dbReference>
<protein>
    <submittedName>
        <fullName evidence="7">Mss4-like protein</fullName>
    </submittedName>
</protein>
<dbReference type="InterPro" id="IPR011057">
    <property type="entry name" value="Mss4-like_sf"/>
</dbReference>
<feature type="compositionally biased region" description="Basic and acidic residues" evidence="4">
    <location>
        <begin position="454"/>
        <end position="472"/>
    </location>
</feature>
<evidence type="ECO:0000256" key="5">
    <source>
        <dbReference type="SAM" id="Phobius"/>
    </source>
</evidence>
<keyword evidence="5" id="KW-0812">Transmembrane</keyword>
<dbReference type="eggNOG" id="KOG4650">
    <property type="taxonomic scope" value="Eukaryota"/>
</dbReference>
<accession>S3E2H2</accession>
<dbReference type="Proteomes" id="UP000016922">
    <property type="component" value="Unassembled WGS sequence"/>
</dbReference>
<reference evidence="7 8" key="1">
    <citation type="journal article" date="2013" name="BMC Genomics">
        <title>Genomics-driven discovery of the pneumocandin biosynthetic gene cluster in the fungus Glarea lozoyensis.</title>
        <authorList>
            <person name="Chen L."/>
            <person name="Yue Q."/>
            <person name="Zhang X."/>
            <person name="Xiang M."/>
            <person name="Wang C."/>
            <person name="Li S."/>
            <person name="Che Y."/>
            <person name="Ortiz-Lopez F.J."/>
            <person name="Bills G.F."/>
            <person name="Liu X."/>
            <person name="An Z."/>
        </authorList>
    </citation>
    <scope>NUCLEOTIDE SEQUENCE [LARGE SCALE GENOMIC DNA]</scope>
    <source>
        <strain evidence="8">ATCC 20868 / MF5171</strain>
    </source>
</reference>
<feature type="transmembrane region" description="Helical" evidence="5">
    <location>
        <begin position="226"/>
        <end position="248"/>
    </location>
</feature>
<dbReference type="SUPFAM" id="SSF51316">
    <property type="entry name" value="Mss4-like"/>
    <property type="match status" value="1"/>
</dbReference>
<dbReference type="AlphaFoldDB" id="S3E2H2"/>
<organism evidence="7 8">
    <name type="scientific">Glarea lozoyensis (strain ATCC 20868 / MF5171)</name>
    <dbReference type="NCBI Taxonomy" id="1116229"/>
    <lineage>
        <taxon>Eukaryota</taxon>
        <taxon>Fungi</taxon>
        <taxon>Dikarya</taxon>
        <taxon>Ascomycota</taxon>
        <taxon>Pezizomycotina</taxon>
        <taxon>Leotiomycetes</taxon>
        <taxon>Helotiales</taxon>
        <taxon>Helotiaceae</taxon>
        <taxon>Glarea</taxon>
    </lineage>
</organism>
<dbReference type="RefSeq" id="XP_008080675.1">
    <property type="nucleotide sequence ID" value="XM_008082484.1"/>
</dbReference>
<feature type="region of interest" description="Disordered" evidence="4">
    <location>
        <begin position="512"/>
        <end position="553"/>
    </location>
</feature>
<feature type="compositionally biased region" description="Basic and acidic residues" evidence="4">
    <location>
        <begin position="523"/>
        <end position="553"/>
    </location>
</feature>
<dbReference type="Pfam" id="PF04828">
    <property type="entry name" value="GFA"/>
    <property type="match status" value="1"/>
</dbReference>
<feature type="transmembrane region" description="Helical" evidence="5">
    <location>
        <begin position="195"/>
        <end position="214"/>
    </location>
</feature>